<evidence type="ECO:0000313" key="5">
    <source>
        <dbReference type="Proteomes" id="UP000540568"/>
    </source>
</evidence>
<dbReference type="InterPro" id="IPR002915">
    <property type="entry name" value="DeoC/FbaB/LacD_aldolase"/>
</dbReference>
<dbReference type="Proteomes" id="UP000540568">
    <property type="component" value="Unassembled WGS sequence"/>
</dbReference>
<accession>A0A7W3PC19</accession>
<keyword evidence="2" id="KW-0704">Schiff base</keyword>
<reference evidence="4 5" key="1">
    <citation type="submission" date="2020-07" db="EMBL/GenBank/DDBJ databases">
        <title>Sequencing the genomes of 1000 actinobacteria strains.</title>
        <authorList>
            <person name="Klenk H.-P."/>
        </authorList>
    </citation>
    <scope>NUCLEOTIDE SEQUENCE [LARGE SCALE GENOMIC DNA]</scope>
    <source>
        <strain evidence="4 5">DSM 44121</strain>
    </source>
</reference>
<dbReference type="GO" id="GO:0009264">
    <property type="term" value="P:deoxyribonucleotide catabolic process"/>
    <property type="evidence" value="ECO:0007669"/>
    <property type="project" value="UniProtKB-UniRule"/>
</dbReference>
<evidence type="ECO:0000313" key="4">
    <source>
        <dbReference type="EMBL" id="MBA8806067.1"/>
    </source>
</evidence>
<keyword evidence="1" id="KW-0963">Cytoplasm</keyword>
<protein>
    <recommendedName>
        <fullName evidence="3">Deoxyribose-phosphate aldolase</fullName>
        <ecNumber evidence="3">4.1.2.4</ecNumber>
    </recommendedName>
</protein>
<evidence type="ECO:0000256" key="3">
    <source>
        <dbReference type="NCBIfam" id="TIGR00126"/>
    </source>
</evidence>
<sequence>MTVDFTDSKQVAQAIQYTNVNPDLTRAGLVKHVETCVEYGFDAAMIAPYWVSLAKDVLAGTGVRVASTLNFPMANDTLSMRLAALRALVAEGVDEFDFPPHPGLLLGGDEDLYAQDITEIVTVAHAEGVKVKAMLEFGFLETDELKVKATRIAYEAGVDWVKQSSGWGKGGLAATEHDVRLLAENIEAPCRVKVSGKVNSLEKMRSLFDAGAELVGTSSGPAIVDGLVGDPDAY</sequence>
<proteinExistence type="predicted"/>
<dbReference type="SUPFAM" id="SSF51569">
    <property type="entry name" value="Aldolase"/>
    <property type="match status" value="1"/>
</dbReference>
<dbReference type="EC" id="4.1.2.4" evidence="3"/>
<dbReference type="GO" id="GO:0016052">
    <property type="term" value="P:carbohydrate catabolic process"/>
    <property type="evidence" value="ECO:0007669"/>
    <property type="project" value="TreeGrafter"/>
</dbReference>
<evidence type="ECO:0000256" key="1">
    <source>
        <dbReference type="ARBA" id="ARBA00022490"/>
    </source>
</evidence>
<dbReference type="NCBIfam" id="TIGR00126">
    <property type="entry name" value="deoC"/>
    <property type="match status" value="1"/>
</dbReference>
<dbReference type="InterPro" id="IPR013785">
    <property type="entry name" value="Aldolase_TIM"/>
</dbReference>
<evidence type="ECO:0000256" key="2">
    <source>
        <dbReference type="ARBA" id="ARBA00023270"/>
    </source>
</evidence>
<dbReference type="InterPro" id="IPR011343">
    <property type="entry name" value="DeoC"/>
</dbReference>
<organism evidence="4 5">
    <name type="scientific">Promicromonospora sukumoe</name>
    <dbReference type="NCBI Taxonomy" id="88382"/>
    <lineage>
        <taxon>Bacteria</taxon>
        <taxon>Bacillati</taxon>
        <taxon>Actinomycetota</taxon>
        <taxon>Actinomycetes</taxon>
        <taxon>Micrococcales</taxon>
        <taxon>Promicromonosporaceae</taxon>
        <taxon>Promicromonospora</taxon>
    </lineage>
</organism>
<name>A0A7W3PC19_9MICO</name>
<dbReference type="SMART" id="SM01133">
    <property type="entry name" value="DeoC"/>
    <property type="match status" value="1"/>
</dbReference>
<dbReference type="GO" id="GO:0004139">
    <property type="term" value="F:deoxyribose-phosphate aldolase activity"/>
    <property type="evidence" value="ECO:0007669"/>
    <property type="project" value="UniProtKB-UniRule"/>
</dbReference>
<dbReference type="GO" id="GO:0005737">
    <property type="term" value="C:cytoplasm"/>
    <property type="evidence" value="ECO:0007669"/>
    <property type="project" value="InterPro"/>
</dbReference>
<comment type="caution">
    <text evidence="4">The sequence shown here is derived from an EMBL/GenBank/DDBJ whole genome shotgun (WGS) entry which is preliminary data.</text>
</comment>
<dbReference type="PIRSF" id="PIRSF001357">
    <property type="entry name" value="DeoC"/>
    <property type="match status" value="1"/>
</dbReference>
<dbReference type="PANTHER" id="PTHR10889:SF1">
    <property type="entry name" value="DEOXYRIBOSE-PHOSPHATE ALDOLASE"/>
    <property type="match status" value="1"/>
</dbReference>
<keyword evidence="4" id="KW-0456">Lyase</keyword>
<dbReference type="EMBL" id="JACGWV010000001">
    <property type="protein sequence ID" value="MBA8806067.1"/>
    <property type="molecule type" value="Genomic_DNA"/>
</dbReference>
<keyword evidence="5" id="KW-1185">Reference proteome</keyword>
<gene>
    <name evidence="4" type="ORF">FHX71_000009</name>
</gene>
<dbReference type="Gene3D" id="3.20.20.70">
    <property type="entry name" value="Aldolase class I"/>
    <property type="match status" value="1"/>
</dbReference>
<dbReference type="AlphaFoldDB" id="A0A7W3PC19"/>
<dbReference type="CDD" id="cd00959">
    <property type="entry name" value="DeoC"/>
    <property type="match status" value="1"/>
</dbReference>
<dbReference type="PANTHER" id="PTHR10889">
    <property type="entry name" value="DEOXYRIBOSE-PHOSPHATE ALDOLASE"/>
    <property type="match status" value="1"/>
</dbReference>
<dbReference type="RefSeq" id="WP_182613858.1">
    <property type="nucleotide sequence ID" value="NZ_BAAATF010000001.1"/>
</dbReference>